<gene>
    <name evidence="1" type="ORF">HanXRQr2_Chr15g0720741</name>
</gene>
<proteinExistence type="predicted"/>
<sequence>MVWDLKGICPKRVLVLVSVLIQPLRHTGMQRLIGRNILKIRRFLYRHIYND</sequence>
<comment type="caution">
    <text evidence="1">The sequence shown here is derived from an EMBL/GenBank/DDBJ whole genome shotgun (WGS) entry which is preliminary data.</text>
</comment>
<name>A0A9K3E4M1_HELAN</name>
<reference evidence="1" key="2">
    <citation type="submission" date="2020-06" db="EMBL/GenBank/DDBJ databases">
        <title>Helianthus annuus Genome sequencing and assembly Release 2.</title>
        <authorList>
            <person name="Gouzy J."/>
            <person name="Langlade N."/>
            <person name="Munos S."/>
        </authorList>
    </citation>
    <scope>NUCLEOTIDE SEQUENCE</scope>
    <source>
        <tissue evidence="1">Leaves</tissue>
    </source>
</reference>
<dbReference type="EMBL" id="MNCJ02000330">
    <property type="protein sequence ID" value="KAF5766890.1"/>
    <property type="molecule type" value="Genomic_DNA"/>
</dbReference>
<evidence type="ECO:0000313" key="2">
    <source>
        <dbReference type="Proteomes" id="UP000215914"/>
    </source>
</evidence>
<protein>
    <submittedName>
        <fullName evidence="1">Uncharacterized protein</fullName>
    </submittedName>
</protein>
<reference evidence="1" key="1">
    <citation type="journal article" date="2017" name="Nature">
        <title>The sunflower genome provides insights into oil metabolism, flowering and Asterid evolution.</title>
        <authorList>
            <person name="Badouin H."/>
            <person name="Gouzy J."/>
            <person name="Grassa C.J."/>
            <person name="Murat F."/>
            <person name="Staton S.E."/>
            <person name="Cottret L."/>
            <person name="Lelandais-Briere C."/>
            <person name="Owens G.L."/>
            <person name="Carrere S."/>
            <person name="Mayjonade B."/>
            <person name="Legrand L."/>
            <person name="Gill N."/>
            <person name="Kane N.C."/>
            <person name="Bowers J.E."/>
            <person name="Hubner S."/>
            <person name="Bellec A."/>
            <person name="Berard A."/>
            <person name="Berges H."/>
            <person name="Blanchet N."/>
            <person name="Boniface M.C."/>
            <person name="Brunel D."/>
            <person name="Catrice O."/>
            <person name="Chaidir N."/>
            <person name="Claudel C."/>
            <person name="Donnadieu C."/>
            <person name="Faraut T."/>
            <person name="Fievet G."/>
            <person name="Helmstetter N."/>
            <person name="King M."/>
            <person name="Knapp S.J."/>
            <person name="Lai Z."/>
            <person name="Le Paslier M.C."/>
            <person name="Lippi Y."/>
            <person name="Lorenzon L."/>
            <person name="Mandel J.R."/>
            <person name="Marage G."/>
            <person name="Marchand G."/>
            <person name="Marquand E."/>
            <person name="Bret-Mestries E."/>
            <person name="Morien E."/>
            <person name="Nambeesan S."/>
            <person name="Nguyen T."/>
            <person name="Pegot-Espagnet P."/>
            <person name="Pouilly N."/>
            <person name="Raftis F."/>
            <person name="Sallet E."/>
            <person name="Schiex T."/>
            <person name="Thomas J."/>
            <person name="Vandecasteele C."/>
            <person name="Vares D."/>
            <person name="Vear F."/>
            <person name="Vautrin S."/>
            <person name="Crespi M."/>
            <person name="Mangin B."/>
            <person name="Burke J.M."/>
            <person name="Salse J."/>
            <person name="Munos S."/>
            <person name="Vincourt P."/>
            <person name="Rieseberg L.H."/>
            <person name="Langlade N.B."/>
        </authorList>
    </citation>
    <scope>NUCLEOTIDE SEQUENCE</scope>
    <source>
        <tissue evidence="1">Leaves</tissue>
    </source>
</reference>
<keyword evidence="2" id="KW-1185">Reference proteome</keyword>
<accession>A0A9K3E4M1</accession>
<dbReference type="Gramene" id="mRNA:HanXRQr2_Chr15g0720741">
    <property type="protein sequence ID" value="CDS:HanXRQr2_Chr15g0720741.1"/>
    <property type="gene ID" value="HanXRQr2_Chr15g0720741"/>
</dbReference>
<organism evidence="1 2">
    <name type="scientific">Helianthus annuus</name>
    <name type="common">Common sunflower</name>
    <dbReference type="NCBI Taxonomy" id="4232"/>
    <lineage>
        <taxon>Eukaryota</taxon>
        <taxon>Viridiplantae</taxon>
        <taxon>Streptophyta</taxon>
        <taxon>Embryophyta</taxon>
        <taxon>Tracheophyta</taxon>
        <taxon>Spermatophyta</taxon>
        <taxon>Magnoliopsida</taxon>
        <taxon>eudicotyledons</taxon>
        <taxon>Gunneridae</taxon>
        <taxon>Pentapetalae</taxon>
        <taxon>asterids</taxon>
        <taxon>campanulids</taxon>
        <taxon>Asterales</taxon>
        <taxon>Asteraceae</taxon>
        <taxon>Asteroideae</taxon>
        <taxon>Heliantheae alliance</taxon>
        <taxon>Heliantheae</taxon>
        <taxon>Helianthus</taxon>
    </lineage>
</organism>
<dbReference type="Proteomes" id="UP000215914">
    <property type="component" value="Unassembled WGS sequence"/>
</dbReference>
<dbReference type="AlphaFoldDB" id="A0A9K3E4M1"/>
<evidence type="ECO:0000313" key="1">
    <source>
        <dbReference type="EMBL" id="KAF5766890.1"/>
    </source>
</evidence>